<gene>
    <name evidence="2" type="ORF">EHI5A_248880</name>
</gene>
<sequence>MLKKLEEEFYKIQMDCRDKQQEIVECVNTLSEIALNNKVTSSNEYLDMLIKTENEEKKAGYEARIEGYKKLKQANEMIEDIMKNSTTKKSEAEIKAEVKRRMKEEGKSKMNKSGDDCVIC</sequence>
<accession>M2QE20</accession>
<feature type="region of interest" description="Disordered" evidence="1">
    <location>
        <begin position="100"/>
        <end position="120"/>
    </location>
</feature>
<dbReference type="AlphaFoldDB" id="M2QE20"/>
<name>M2QE20_ENTHI</name>
<dbReference type="EMBL" id="KB444301">
    <property type="protein sequence ID" value="EMD47484.1"/>
    <property type="molecule type" value="Genomic_DNA"/>
</dbReference>
<evidence type="ECO:0000313" key="3">
    <source>
        <dbReference type="Proteomes" id="UP000011755"/>
    </source>
</evidence>
<protein>
    <submittedName>
        <fullName evidence="2">Uncharacterized protein</fullName>
    </submittedName>
</protein>
<proteinExistence type="predicted"/>
<evidence type="ECO:0000256" key="1">
    <source>
        <dbReference type="SAM" id="MobiDB-lite"/>
    </source>
</evidence>
<dbReference type="Proteomes" id="UP000011755">
    <property type="component" value="Unassembled WGS sequence"/>
</dbReference>
<reference evidence="2 3" key="1">
    <citation type="submission" date="2013-02" db="EMBL/GenBank/DDBJ databases">
        <authorList>
            <person name="Hannick L."/>
            <person name="Zafar N."/>
            <person name="Lorenzi H."/>
            <person name="Ali I.A."/>
            <person name="Petri W.P."/>
            <person name="Caler E."/>
        </authorList>
    </citation>
    <scope>NUCLEOTIDE SEQUENCE [LARGE SCALE GENOMIC DNA]</scope>
    <source>
        <strain evidence="2 3">KU27</strain>
    </source>
</reference>
<evidence type="ECO:0000313" key="2">
    <source>
        <dbReference type="EMBL" id="EMD47484.1"/>
    </source>
</evidence>
<organism evidence="2 3">
    <name type="scientific">Entamoeba histolytica KU27</name>
    <dbReference type="NCBI Taxonomy" id="885311"/>
    <lineage>
        <taxon>Eukaryota</taxon>
        <taxon>Amoebozoa</taxon>
        <taxon>Evosea</taxon>
        <taxon>Archamoebae</taxon>
        <taxon>Mastigamoebida</taxon>
        <taxon>Entamoebidae</taxon>
        <taxon>Entamoeba</taxon>
    </lineage>
</organism>
<dbReference type="VEuPathDB" id="AmoebaDB:EHI5A_248880"/>